<keyword evidence="4" id="KW-1185">Reference proteome</keyword>
<evidence type="ECO:0000313" key="3">
    <source>
        <dbReference type="EMBL" id="SHL47058.1"/>
    </source>
</evidence>
<dbReference type="Proteomes" id="UP000184386">
    <property type="component" value="Unassembled WGS sequence"/>
</dbReference>
<keyword evidence="1" id="KW-0812">Transmembrane</keyword>
<organism evidence="3 4">
    <name type="scientific">Anaerocolumna jejuensis DSM 15929</name>
    <dbReference type="NCBI Taxonomy" id="1121322"/>
    <lineage>
        <taxon>Bacteria</taxon>
        <taxon>Bacillati</taxon>
        <taxon>Bacillota</taxon>
        <taxon>Clostridia</taxon>
        <taxon>Lachnospirales</taxon>
        <taxon>Lachnospiraceae</taxon>
        <taxon>Anaerocolumna</taxon>
    </lineage>
</organism>
<dbReference type="OrthoDB" id="371155at2"/>
<feature type="transmembrane region" description="Helical" evidence="1">
    <location>
        <begin position="165"/>
        <end position="184"/>
    </location>
</feature>
<dbReference type="Pfam" id="PF01569">
    <property type="entry name" value="PAP2"/>
    <property type="match status" value="1"/>
</dbReference>
<feature type="transmembrane region" description="Helical" evidence="1">
    <location>
        <begin position="65"/>
        <end position="86"/>
    </location>
</feature>
<dbReference type="Gene3D" id="1.20.144.10">
    <property type="entry name" value="Phosphatidic acid phosphatase type 2/haloperoxidase"/>
    <property type="match status" value="1"/>
</dbReference>
<dbReference type="AlphaFoldDB" id="A0A1M7AW92"/>
<proteinExistence type="predicted"/>
<dbReference type="SUPFAM" id="SSF48317">
    <property type="entry name" value="Acid phosphatase/Vanadium-dependent haloperoxidase"/>
    <property type="match status" value="1"/>
</dbReference>
<feature type="transmembrane region" description="Helical" evidence="1">
    <location>
        <begin position="190"/>
        <end position="209"/>
    </location>
</feature>
<feature type="transmembrane region" description="Helical" evidence="1">
    <location>
        <begin position="140"/>
        <end position="158"/>
    </location>
</feature>
<feature type="transmembrane region" description="Helical" evidence="1">
    <location>
        <begin position="98"/>
        <end position="120"/>
    </location>
</feature>
<dbReference type="RefSeq" id="WP_073279879.1">
    <property type="nucleotide sequence ID" value="NZ_FRAC01000034.1"/>
</dbReference>
<keyword evidence="1" id="KW-0472">Membrane</keyword>
<name>A0A1M7AW92_9FIRM</name>
<feature type="transmembrane region" description="Helical" evidence="1">
    <location>
        <begin position="7"/>
        <end position="28"/>
    </location>
</feature>
<evidence type="ECO:0000313" key="4">
    <source>
        <dbReference type="Proteomes" id="UP000184386"/>
    </source>
</evidence>
<evidence type="ECO:0000259" key="2">
    <source>
        <dbReference type="SMART" id="SM00014"/>
    </source>
</evidence>
<accession>A0A1M7AW92</accession>
<sequence length="220" mass="24673">MMKNKKYFIFAGTLLLLFILFTMGVLTFDVSPIGPEESVVAFATLNSSMYKLLGENLIWYHITDWLGIVAILVALGFAILGLAQVIKRKSIKRVDSNILVLGVFYIVVMASYIFFEIFIVNYRPIILASTLEASYPSSHTMFVLCIMATAIMQFHTRIKNKPLRITVEVISVAIITVTVIGRFISGVHWFTDIIGGLLLGSALIMFYYATVKQLSKNEQP</sequence>
<dbReference type="InterPro" id="IPR036938">
    <property type="entry name" value="PAP2/HPO_sf"/>
</dbReference>
<protein>
    <submittedName>
        <fullName evidence="3">Undecaprenyl-diphosphatase</fullName>
    </submittedName>
</protein>
<dbReference type="STRING" id="1121322.SAMN02745136_04962"/>
<dbReference type="SMART" id="SM00014">
    <property type="entry name" value="acidPPc"/>
    <property type="match status" value="1"/>
</dbReference>
<gene>
    <name evidence="3" type="ORF">SAMN02745136_04962</name>
</gene>
<dbReference type="EMBL" id="FRAC01000034">
    <property type="protein sequence ID" value="SHL47058.1"/>
    <property type="molecule type" value="Genomic_DNA"/>
</dbReference>
<dbReference type="InterPro" id="IPR000326">
    <property type="entry name" value="PAP2/HPO"/>
</dbReference>
<keyword evidence="1" id="KW-1133">Transmembrane helix</keyword>
<reference evidence="3 4" key="1">
    <citation type="submission" date="2016-11" db="EMBL/GenBank/DDBJ databases">
        <authorList>
            <person name="Jaros S."/>
            <person name="Januszkiewicz K."/>
            <person name="Wedrychowicz H."/>
        </authorList>
    </citation>
    <scope>NUCLEOTIDE SEQUENCE [LARGE SCALE GENOMIC DNA]</scope>
    <source>
        <strain evidence="3 4">DSM 15929</strain>
    </source>
</reference>
<feature type="domain" description="Phosphatidic acid phosphatase type 2/haloperoxidase" evidence="2">
    <location>
        <begin position="66"/>
        <end position="208"/>
    </location>
</feature>
<evidence type="ECO:0000256" key="1">
    <source>
        <dbReference type="SAM" id="Phobius"/>
    </source>
</evidence>